<evidence type="ECO:0008006" key="3">
    <source>
        <dbReference type="Google" id="ProtNLM"/>
    </source>
</evidence>
<dbReference type="InterPro" id="IPR036397">
    <property type="entry name" value="RNaseH_sf"/>
</dbReference>
<sequence length="125" mass="14460">MDTSDFTKAQKLICINGCCEVMQRFAGDDLNTVHDMITDDESWIYCYDIEISKIALPCKRKLKRGKKMVTSFSERIGYHLEDKKKNRFYFIDNTSPHTVRQITNNLEKLSIEILAYPSCSPDLAP</sequence>
<dbReference type="Proteomes" id="UP000299102">
    <property type="component" value="Unassembled WGS sequence"/>
</dbReference>
<accession>A0A4C1Y9B2</accession>
<organism evidence="1 2">
    <name type="scientific">Eumeta variegata</name>
    <name type="common">Bagworm moth</name>
    <name type="synonym">Eumeta japonica</name>
    <dbReference type="NCBI Taxonomy" id="151549"/>
    <lineage>
        <taxon>Eukaryota</taxon>
        <taxon>Metazoa</taxon>
        <taxon>Ecdysozoa</taxon>
        <taxon>Arthropoda</taxon>
        <taxon>Hexapoda</taxon>
        <taxon>Insecta</taxon>
        <taxon>Pterygota</taxon>
        <taxon>Neoptera</taxon>
        <taxon>Endopterygota</taxon>
        <taxon>Lepidoptera</taxon>
        <taxon>Glossata</taxon>
        <taxon>Ditrysia</taxon>
        <taxon>Tineoidea</taxon>
        <taxon>Psychidae</taxon>
        <taxon>Oiketicinae</taxon>
        <taxon>Eumeta</taxon>
    </lineage>
</organism>
<proteinExistence type="predicted"/>
<protein>
    <recommendedName>
        <fullName evidence="3">Mariner Mos1 transposase</fullName>
    </recommendedName>
</protein>
<reference evidence="1 2" key="1">
    <citation type="journal article" date="2019" name="Commun. Biol.">
        <title>The bagworm genome reveals a unique fibroin gene that provides high tensile strength.</title>
        <authorList>
            <person name="Kono N."/>
            <person name="Nakamura H."/>
            <person name="Ohtoshi R."/>
            <person name="Tomita M."/>
            <person name="Numata K."/>
            <person name="Arakawa K."/>
        </authorList>
    </citation>
    <scope>NUCLEOTIDE SEQUENCE [LARGE SCALE GENOMIC DNA]</scope>
</reference>
<gene>
    <name evidence="1" type="ORF">EVAR_47086_1</name>
</gene>
<evidence type="ECO:0000313" key="2">
    <source>
        <dbReference type="Proteomes" id="UP000299102"/>
    </source>
</evidence>
<evidence type="ECO:0000313" key="1">
    <source>
        <dbReference type="EMBL" id="GBP72508.1"/>
    </source>
</evidence>
<comment type="caution">
    <text evidence="1">The sequence shown here is derived from an EMBL/GenBank/DDBJ whole genome shotgun (WGS) entry which is preliminary data.</text>
</comment>
<dbReference type="Gene3D" id="3.30.420.10">
    <property type="entry name" value="Ribonuclease H-like superfamily/Ribonuclease H"/>
    <property type="match status" value="1"/>
</dbReference>
<dbReference type="GO" id="GO:0003676">
    <property type="term" value="F:nucleic acid binding"/>
    <property type="evidence" value="ECO:0007669"/>
    <property type="project" value="InterPro"/>
</dbReference>
<name>A0A4C1Y9B2_EUMVA</name>
<dbReference type="EMBL" id="BGZK01001148">
    <property type="protein sequence ID" value="GBP72508.1"/>
    <property type="molecule type" value="Genomic_DNA"/>
</dbReference>
<keyword evidence="2" id="KW-1185">Reference proteome</keyword>
<dbReference type="OrthoDB" id="10017160at2759"/>
<dbReference type="AlphaFoldDB" id="A0A4C1Y9B2"/>